<sequence>MAGQKQKRRLKKRFNHAGACRQSFCGNATGVTGAFLLLLNLCPRSLVKKWPGTMQLLLRDPPQAIRKLTDACYRAF</sequence>
<name>E9RJ76_BACNA</name>
<accession>E9RJ76</accession>
<keyword evidence="1" id="KW-0614">Plasmid</keyword>
<protein>
    <submittedName>
        <fullName evidence="1">Uncharacterized protein</fullName>
    </submittedName>
</protein>
<dbReference type="AlphaFoldDB" id="E9RJ76"/>
<geneLocation type="plasmid" evidence="1">
    <name>pLS20</name>
</geneLocation>
<proteinExistence type="predicted"/>
<reference evidence="1" key="2">
    <citation type="submission" date="2011-02" db="EMBL/GenBank/DDBJ databases">
        <title>Host Range of a conjugational plasmid pLS20 originated from Bacillus subtilis (natto).</title>
        <authorList>
            <person name="Itaya M."/>
        </authorList>
    </citation>
    <scope>NUCLEOTIDE SEQUENCE</scope>
    <source>
        <strain evidence="1">IFO 3335</strain>
        <plasmid evidence="1">pLS20</plasmid>
    </source>
</reference>
<organism evidence="1">
    <name type="scientific">Bacillus subtilis subsp. natto</name>
    <dbReference type="NCBI Taxonomy" id="86029"/>
    <lineage>
        <taxon>Bacteria</taxon>
        <taxon>Bacillati</taxon>
        <taxon>Bacillota</taxon>
        <taxon>Bacilli</taxon>
        <taxon>Bacillales</taxon>
        <taxon>Bacillaceae</taxon>
        <taxon>Bacillus</taxon>
    </lineage>
</organism>
<dbReference type="EMBL" id="AB615352">
    <property type="protein sequence ID" value="BAJ76991.1"/>
    <property type="molecule type" value="Genomic_DNA"/>
</dbReference>
<reference evidence="1" key="1">
    <citation type="journal article" date="2006" name="Biosci. Biotechnol. Biochem.">
        <title>Conjugational transfer kinetics of pLS20 between Bacillus subtilis in liquid medium.</title>
        <authorList>
            <person name="Itaya M."/>
            <person name="Sakaya N."/>
            <person name="Matsunaga S."/>
            <person name="Fujita K."/>
            <person name="Kaneko S."/>
        </authorList>
    </citation>
    <scope>NUCLEOTIDE SEQUENCE</scope>
    <source>
        <strain evidence="1">IFO 3335</strain>
        <plasmid evidence="1">pLS20</plasmid>
    </source>
</reference>
<evidence type="ECO:0000313" key="1">
    <source>
        <dbReference type="EMBL" id="BAJ76991.1"/>
    </source>
</evidence>